<dbReference type="Proteomes" id="UP000784294">
    <property type="component" value="Unassembled WGS sequence"/>
</dbReference>
<evidence type="ECO:0000256" key="1">
    <source>
        <dbReference type="SAM" id="MobiDB-lite"/>
    </source>
</evidence>
<feature type="compositionally biased region" description="Low complexity" evidence="1">
    <location>
        <begin position="89"/>
        <end position="116"/>
    </location>
</feature>
<keyword evidence="3" id="KW-1185">Reference proteome</keyword>
<dbReference type="AlphaFoldDB" id="A0A3S5BXY5"/>
<proteinExistence type="predicted"/>
<protein>
    <submittedName>
        <fullName evidence="2">Uncharacterized protein</fullName>
    </submittedName>
</protein>
<evidence type="ECO:0000313" key="2">
    <source>
        <dbReference type="EMBL" id="VEL23769.1"/>
    </source>
</evidence>
<comment type="caution">
    <text evidence="2">The sequence shown here is derived from an EMBL/GenBank/DDBJ whole genome shotgun (WGS) entry which is preliminary data.</text>
</comment>
<organism evidence="2 3">
    <name type="scientific">Protopolystoma xenopodis</name>
    <dbReference type="NCBI Taxonomy" id="117903"/>
    <lineage>
        <taxon>Eukaryota</taxon>
        <taxon>Metazoa</taxon>
        <taxon>Spiralia</taxon>
        <taxon>Lophotrochozoa</taxon>
        <taxon>Platyhelminthes</taxon>
        <taxon>Monogenea</taxon>
        <taxon>Polyopisthocotylea</taxon>
        <taxon>Polystomatidea</taxon>
        <taxon>Polystomatidae</taxon>
        <taxon>Protopolystoma</taxon>
    </lineage>
</organism>
<accession>A0A3S5BXY5</accession>
<name>A0A3S5BXY5_9PLAT</name>
<feature type="region of interest" description="Disordered" evidence="1">
    <location>
        <begin position="67"/>
        <end position="143"/>
    </location>
</feature>
<dbReference type="EMBL" id="CAAALY010063815">
    <property type="protein sequence ID" value="VEL23769.1"/>
    <property type="molecule type" value="Genomic_DNA"/>
</dbReference>
<reference evidence="2" key="1">
    <citation type="submission" date="2018-11" db="EMBL/GenBank/DDBJ databases">
        <authorList>
            <consortium name="Pathogen Informatics"/>
        </authorList>
    </citation>
    <scope>NUCLEOTIDE SEQUENCE</scope>
</reference>
<evidence type="ECO:0000313" key="3">
    <source>
        <dbReference type="Proteomes" id="UP000784294"/>
    </source>
</evidence>
<sequence length="176" mass="19348">MYLGDLFRGNKWPSNNFDQAIIDQCREKRRSEANLDLTHIVPNSLDVTNAMNNITDAHLLMDSKQSLGHSPLPLTPSLRGSRQQHTVLPPQSSVSQSSYSVGSPSVVSCSGVSPSPAQLTPHTSARERRQRAARPSGRLLSADNTASFHEDGHMVGETGWFQPSNIFLVITVRLIF</sequence>
<gene>
    <name evidence="2" type="ORF">PXEA_LOCUS17209</name>
</gene>